<evidence type="ECO:0000313" key="4">
    <source>
        <dbReference type="Proteomes" id="UP000507222"/>
    </source>
</evidence>
<evidence type="ECO:0000313" key="2">
    <source>
        <dbReference type="EMBL" id="CAB4282235.1"/>
    </source>
</evidence>
<organism evidence="3 5">
    <name type="scientific">Prunus armeniaca</name>
    <name type="common">Apricot</name>
    <name type="synonym">Armeniaca vulgaris</name>
    <dbReference type="NCBI Taxonomy" id="36596"/>
    <lineage>
        <taxon>Eukaryota</taxon>
        <taxon>Viridiplantae</taxon>
        <taxon>Streptophyta</taxon>
        <taxon>Embryophyta</taxon>
        <taxon>Tracheophyta</taxon>
        <taxon>Spermatophyta</taxon>
        <taxon>Magnoliopsida</taxon>
        <taxon>eudicotyledons</taxon>
        <taxon>Gunneridae</taxon>
        <taxon>Pentapetalae</taxon>
        <taxon>rosids</taxon>
        <taxon>fabids</taxon>
        <taxon>Rosales</taxon>
        <taxon>Rosaceae</taxon>
        <taxon>Amygdaloideae</taxon>
        <taxon>Amygdaleae</taxon>
        <taxon>Prunus</taxon>
    </lineage>
</organism>
<name>A0A6J5XJJ6_PRUAR</name>
<feature type="compositionally biased region" description="Basic residues" evidence="1">
    <location>
        <begin position="1"/>
        <end position="17"/>
    </location>
</feature>
<reference evidence="5" key="1">
    <citation type="journal article" date="2020" name="Genome Biol.">
        <title>Gamete binning: chromosome-level and haplotype-resolved genome assembly enabled by high-throughput single-cell sequencing of gamete genomes.</title>
        <authorList>
            <person name="Campoy J.A."/>
            <person name="Sun H."/>
            <person name="Goel M."/>
            <person name="Jiao W.-B."/>
            <person name="Folz-Donahue K."/>
            <person name="Wang N."/>
            <person name="Rubio M."/>
            <person name="Liu C."/>
            <person name="Kukat C."/>
            <person name="Ruiz D."/>
            <person name="Huettel B."/>
            <person name="Schneeberger K."/>
        </authorList>
    </citation>
    <scope>NUCLEOTIDE SEQUENCE [LARGE SCALE GENOMIC DNA]</scope>
    <source>
        <strain evidence="5">cv. Rojo Pasion</strain>
    </source>
</reference>
<dbReference type="EMBL" id="CAEKDK010000006">
    <property type="protein sequence ID" value="CAB4282235.1"/>
    <property type="molecule type" value="Genomic_DNA"/>
</dbReference>
<accession>A0A6J5XJJ6</accession>
<proteinExistence type="predicted"/>
<dbReference type="AlphaFoldDB" id="A0A6J5XJJ6"/>
<dbReference type="OrthoDB" id="1174309at2759"/>
<protein>
    <submittedName>
        <fullName evidence="3">Uncharacterized protein</fullName>
    </submittedName>
</protein>
<dbReference type="EMBL" id="CAEKKB010000006">
    <property type="protein sequence ID" value="CAB4312643.1"/>
    <property type="molecule type" value="Genomic_DNA"/>
</dbReference>
<sequence>MAARRLHGAPHHPRRAAQARSDVLQPPRDHQVPHGRALGLLQPTFHGQADGQADVICVTNFVFPL</sequence>
<dbReference type="Proteomes" id="UP000507245">
    <property type="component" value="Unassembled WGS sequence"/>
</dbReference>
<evidence type="ECO:0000313" key="3">
    <source>
        <dbReference type="EMBL" id="CAB4312643.1"/>
    </source>
</evidence>
<keyword evidence="5" id="KW-1185">Reference proteome</keyword>
<evidence type="ECO:0000313" key="5">
    <source>
        <dbReference type="Proteomes" id="UP000507245"/>
    </source>
</evidence>
<gene>
    <name evidence="2" type="ORF">CURHAP_LOCUS35611</name>
    <name evidence="3" type="ORF">ORAREDHAP_LOCUS35208</name>
</gene>
<dbReference type="Proteomes" id="UP000507222">
    <property type="component" value="Unassembled WGS sequence"/>
</dbReference>
<reference evidence="3 4" key="2">
    <citation type="submission" date="2020-05" db="EMBL/GenBank/DDBJ databases">
        <authorList>
            <person name="Campoy J."/>
            <person name="Schneeberger K."/>
            <person name="Spophaly S."/>
        </authorList>
    </citation>
    <scope>NUCLEOTIDE SEQUENCE [LARGE SCALE GENOMIC DNA]</scope>
    <source>
        <strain evidence="3">PruArmRojPasFocal</strain>
    </source>
</reference>
<feature type="region of interest" description="Disordered" evidence="1">
    <location>
        <begin position="1"/>
        <end position="35"/>
    </location>
</feature>
<evidence type="ECO:0000256" key="1">
    <source>
        <dbReference type="SAM" id="MobiDB-lite"/>
    </source>
</evidence>